<organism evidence="2 3">
    <name type="scientific">Botrytis elliptica</name>
    <dbReference type="NCBI Taxonomy" id="278938"/>
    <lineage>
        <taxon>Eukaryota</taxon>
        <taxon>Fungi</taxon>
        <taxon>Dikarya</taxon>
        <taxon>Ascomycota</taxon>
        <taxon>Pezizomycotina</taxon>
        <taxon>Leotiomycetes</taxon>
        <taxon>Helotiales</taxon>
        <taxon>Sclerotiniaceae</taxon>
        <taxon>Botrytis</taxon>
    </lineage>
</organism>
<keyword evidence="1" id="KW-0472">Membrane</keyword>
<evidence type="ECO:0008006" key="4">
    <source>
        <dbReference type="Google" id="ProtNLM"/>
    </source>
</evidence>
<evidence type="ECO:0000313" key="2">
    <source>
        <dbReference type="EMBL" id="TGO75763.1"/>
    </source>
</evidence>
<reference evidence="2 3" key="1">
    <citation type="submission" date="2017-12" db="EMBL/GenBank/DDBJ databases">
        <title>Comparative genomics of Botrytis spp.</title>
        <authorList>
            <person name="Valero-Jimenez C.A."/>
            <person name="Tapia P."/>
            <person name="Veloso J."/>
            <person name="Silva-Moreno E."/>
            <person name="Staats M."/>
            <person name="Valdes J.H."/>
            <person name="Van Kan J.A.L."/>
        </authorList>
    </citation>
    <scope>NUCLEOTIDE SEQUENCE [LARGE SCALE GENOMIC DNA]</scope>
    <source>
        <strain evidence="2 3">Be9601</strain>
    </source>
</reference>
<protein>
    <recommendedName>
        <fullName evidence="4">SMP-30/Gluconolactonase/LRE-like region domain-containing protein</fullName>
    </recommendedName>
</protein>
<feature type="transmembrane region" description="Helical" evidence="1">
    <location>
        <begin position="6"/>
        <end position="24"/>
    </location>
</feature>
<evidence type="ECO:0000256" key="1">
    <source>
        <dbReference type="SAM" id="Phobius"/>
    </source>
</evidence>
<dbReference type="PANTHER" id="PTHR11799">
    <property type="entry name" value="PARAOXONASE"/>
    <property type="match status" value="1"/>
</dbReference>
<comment type="caution">
    <text evidence="2">The sequence shown here is derived from an EMBL/GenBank/DDBJ whole genome shotgun (WGS) entry which is preliminary data.</text>
</comment>
<keyword evidence="1" id="KW-1133">Transmembrane helix</keyword>
<evidence type="ECO:0000313" key="3">
    <source>
        <dbReference type="Proteomes" id="UP000297229"/>
    </source>
</evidence>
<dbReference type="InterPro" id="IPR011042">
    <property type="entry name" value="6-blade_b-propeller_TolB-like"/>
</dbReference>
<keyword evidence="1" id="KW-0812">Transmembrane</keyword>
<dbReference type="PANTHER" id="PTHR11799:SF12">
    <property type="entry name" value="PARAOXONASE-RELATED"/>
    <property type="match status" value="1"/>
</dbReference>
<accession>A0A4Z1K2Z7</accession>
<dbReference type="OrthoDB" id="5307922at2759"/>
<dbReference type="AlphaFoldDB" id="A0A4Z1K2Z7"/>
<dbReference type="EMBL" id="PQXM01000193">
    <property type="protein sequence ID" value="TGO75763.1"/>
    <property type="molecule type" value="Genomic_DNA"/>
</dbReference>
<dbReference type="Gene3D" id="2.120.10.30">
    <property type="entry name" value="TolB, C-terminal domain"/>
    <property type="match status" value="1"/>
</dbReference>
<keyword evidence="3" id="KW-1185">Reference proteome</keyword>
<sequence>MARSLAYGGGIVVALIAVFYQFLFKHVIFEVLGVGRSVSSIDAFNATCERIDNLGLEGCEDLWFHYDTGYLYMACSDFQSRLQWLPGAGLLNVSGRGLADRIGILDTRGDGSLESRLQWMTTENFSGNNGDGTFNLHGFDIRPDPKTGTLRILLINHRPPIDPITGTPLDAGVVGANSTIELFHTQVGSVSMKHIKTYADPAIQAPNQVAWVNDDDFVFTNDHSHKVGFRRHLEVFLGGGSIGHCDSRTNHCNLVFSTGLNGPNGLVAGRDGLIYVPNTFLHEIQIFSLTDEKTLLKQDTLQAPYPIDNLSVDENGDIIAASIPQGLKWFQYLSDQSIQVPAAVVRIRRRGSDFDRLIKEGVREGKDLGKSEEGYIVETMVEDDGKILTSVTAAVHDVRRGTLYLGGITAPFIMTCEMKN</sequence>
<dbReference type="InterPro" id="IPR051288">
    <property type="entry name" value="Serum_paraoxonase/arylesterase"/>
</dbReference>
<proteinExistence type="predicted"/>
<gene>
    <name evidence="2" type="ORF">BELL_0194g00130</name>
</gene>
<name>A0A4Z1K2Z7_9HELO</name>
<dbReference type="SUPFAM" id="SSF63829">
    <property type="entry name" value="Calcium-dependent phosphotriesterase"/>
    <property type="match status" value="1"/>
</dbReference>
<dbReference type="Proteomes" id="UP000297229">
    <property type="component" value="Unassembled WGS sequence"/>
</dbReference>